<accession>A0A345MEA0</accession>
<dbReference type="CDD" id="cd15457">
    <property type="entry name" value="NADAR"/>
    <property type="match status" value="1"/>
</dbReference>
<sequence length="164" mass="18924">MHVVPKFEGDHRFLSNFYHAPTRFVLADDIIVMPTGEHAFQAAKCNAMLDKSEKLEYVRRVATAETPGIAKQEGQKVKIDLDHWESVRVDCMREVVFQKFLQHPDLRTQLLKTGDAMLVEGNTWGDKFWGRVDGKGFNKLGVILMEVRGYWLWQTRRNSPEMGS</sequence>
<dbReference type="EMBL" id="MH590589">
    <property type="protein sequence ID" value="AXH68881.1"/>
    <property type="molecule type" value="Genomic_DNA"/>
</dbReference>
<dbReference type="InterPro" id="IPR012816">
    <property type="entry name" value="NADAR"/>
</dbReference>
<dbReference type="SUPFAM" id="SSF143990">
    <property type="entry name" value="YbiA-like"/>
    <property type="match status" value="1"/>
</dbReference>
<protein>
    <recommendedName>
        <fullName evidence="1">NADAR domain-containing protein</fullName>
    </recommendedName>
</protein>
<organism evidence="2 3">
    <name type="scientific">Streptomyces phage SparkleGoddess</name>
    <dbReference type="NCBI Taxonomy" id="2283305"/>
    <lineage>
        <taxon>Viruses</taxon>
        <taxon>Duplodnaviria</taxon>
        <taxon>Heunggongvirae</taxon>
        <taxon>Uroviricota</taxon>
        <taxon>Caudoviricetes</taxon>
        <taxon>Stanwilliamsviridae</taxon>
        <taxon>Loccivirinae</taxon>
        <taxon>Gilsonvirus</taxon>
        <taxon>Gilsonvirus comrade</taxon>
    </lineage>
</organism>
<dbReference type="Gene3D" id="1.10.357.40">
    <property type="entry name" value="YbiA-like"/>
    <property type="match status" value="1"/>
</dbReference>
<dbReference type="Pfam" id="PF08719">
    <property type="entry name" value="NADAR"/>
    <property type="match status" value="1"/>
</dbReference>
<dbReference type="Proteomes" id="UP000259914">
    <property type="component" value="Segment"/>
</dbReference>
<gene>
    <name evidence="2" type="primary">202</name>
    <name evidence="2" type="ORF">SEA_SPARKLEGODDESS_202</name>
</gene>
<dbReference type="InterPro" id="IPR037238">
    <property type="entry name" value="YbiA-like_sf"/>
</dbReference>
<reference evidence="2 3" key="1">
    <citation type="submission" date="2018-07" db="EMBL/GenBank/DDBJ databases">
        <authorList>
            <person name="Dixon J."/>
            <person name="Knudsen H.R."/>
            <person name="Rock W."/>
            <person name="Scott A.N."/>
            <person name="Walsdorf S.L."/>
            <person name="Layton S.R."/>
            <person name="Nayek S."/>
            <person name="Kim T."/>
            <person name="Hughes L.E."/>
            <person name="Garlena R.A."/>
            <person name="Russell D.A."/>
            <person name="Pope W.H."/>
            <person name="Jacobs-Sera D."/>
            <person name="Hatfull G.F."/>
        </authorList>
    </citation>
    <scope>NUCLEOTIDE SEQUENCE [LARGE SCALE GENOMIC DNA]</scope>
</reference>
<proteinExistence type="predicted"/>
<feature type="domain" description="NADAR" evidence="1">
    <location>
        <begin position="10"/>
        <end position="148"/>
    </location>
</feature>
<name>A0A345MEA0_9CAUD</name>
<evidence type="ECO:0000313" key="2">
    <source>
        <dbReference type="EMBL" id="AXH68881.1"/>
    </source>
</evidence>
<evidence type="ECO:0000313" key="3">
    <source>
        <dbReference type="Proteomes" id="UP000259914"/>
    </source>
</evidence>
<evidence type="ECO:0000259" key="1">
    <source>
        <dbReference type="Pfam" id="PF08719"/>
    </source>
</evidence>